<dbReference type="Proteomes" id="UP001498421">
    <property type="component" value="Unassembled WGS sequence"/>
</dbReference>
<dbReference type="EMBL" id="JAZAVK010000079">
    <property type="protein sequence ID" value="KAK7425586.1"/>
    <property type="molecule type" value="Genomic_DNA"/>
</dbReference>
<evidence type="ECO:0000313" key="2">
    <source>
        <dbReference type="EMBL" id="KAK7425586.1"/>
    </source>
</evidence>
<protein>
    <submittedName>
        <fullName evidence="2">Uncharacterized protein</fullName>
    </submittedName>
</protein>
<feature type="chain" id="PRO_5045161859" evidence="1">
    <location>
        <begin position="18"/>
        <end position="135"/>
    </location>
</feature>
<keyword evidence="1" id="KW-0732">Signal</keyword>
<dbReference type="PROSITE" id="PS51257">
    <property type="entry name" value="PROKAR_LIPOPROTEIN"/>
    <property type="match status" value="1"/>
</dbReference>
<organism evidence="2 3">
    <name type="scientific">Neonectria magnoliae</name>
    <dbReference type="NCBI Taxonomy" id="2732573"/>
    <lineage>
        <taxon>Eukaryota</taxon>
        <taxon>Fungi</taxon>
        <taxon>Dikarya</taxon>
        <taxon>Ascomycota</taxon>
        <taxon>Pezizomycotina</taxon>
        <taxon>Sordariomycetes</taxon>
        <taxon>Hypocreomycetidae</taxon>
        <taxon>Hypocreales</taxon>
        <taxon>Nectriaceae</taxon>
        <taxon>Neonectria</taxon>
    </lineage>
</organism>
<proteinExistence type="predicted"/>
<keyword evidence="3" id="KW-1185">Reference proteome</keyword>
<sequence>MRASLFFLSYATSLVSAGCFGGGDSTTWEADKFTALAAAQRLCEDGTLSGGFAAGEVKSACVNLSTLKKANFYVRADNLVFPDTKLPLETGACTTRLHYEINGCDQGGESWHYIKDGDQNSANLLFTSDPNKGQC</sequence>
<name>A0ABR1HX20_9HYPO</name>
<gene>
    <name evidence="2" type="ORF">QQZ08_007909</name>
</gene>
<evidence type="ECO:0000313" key="3">
    <source>
        <dbReference type="Proteomes" id="UP001498421"/>
    </source>
</evidence>
<evidence type="ECO:0000256" key="1">
    <source>
        <dbReference type="SAM" id="SignalP"/>
    </source>
</evidence>
<accession>A0ABR1HX20</accession>
<comment type="caution">
    <text evidence="2">The sequence shown here is derived from an EMBL/GenBank/DDBJ whole genome shotgun (WGS) entry which is preliminary data.</text>
</comment>
<reference evidence="2 3" key="1">
    <citation type="journal article" date="2025" name="Microbiol. Resour. Announc.">
        <title>Draft genome sequences for Neonectria magnoliae and Neonectria punicea, canker pathogens of Liriodendron tulipifera and Acer saccharum in West Virginia.</title>
        <authorList>
            <person name="Petronek H.M."/>
            <person name="Kasson M.T."/>
            <person name="Metheny A.M."/>
            <person name="Stauder C.M."/>
            <person name="Lovett B."/>
            <person name="Lynch S.C."/>
            <person name="Garnas J.R."/>
            <person name="Kasson L.R."/>
            <person name="Stajich J.E."/>
        </authorList>
    </citation>
    <scope>NUCLEOTIDE SEQUENCE [LARGE SCALE GENOMIC DNA]</scope>
    <source>
        <strain evidence="2 3">NRRL 64651</strain>
    </source>
</reference>
<feature type="signal peptide" evidence="1">
    <location>
        <begin position="1"/>
        <end position="17"/>
    </location>
</feature>